<organism evidence="2 3">
    <name type="scientific">Duganella aquatilis</name>
    <dbReference type="NCBI Taxonomy" id="2666082"/>
    <lineage>
        <taxon>Bacteria</taxon>
        <taxon>Pseudomonadati</taxon>
        <taxon>Pseudomonadota</taxon>
        <taxon>Betaproteobacteria</taxon>
        <taxon>Burkholderiales</taxon>
        <taxon>Oxalobacteraceae</taxon>
        <taxon>Telluria group</taxon>
        <taxon>Duganella</taxon>
    </lineage>
</organism>
<dbReference type="Pfam" id="PF08021">
    <property type="entry name" value="FAD_binding_9"/>
    <property type="match status" value="1"/>
</dbReference>
<feature type="domain" description="Siderophore-interacting FAD-binding" evidence="1">
    <location>
        <begin position="5"/>
        <end position="54"/>
    </location>
</feature>
<accession>A0A844D435</accession>
<proteinExistence type="predicted"/>
<evidence type="ECO:0000259" key="1">
    <source>
        <dbReference type="Pfam" id="PF08021"/>
    </source>
</evidence>
<protein>
    <submittedName>
        <fullName evidence="2">Siderophore-interacting protein</fullName>
    </submittedName>
</protein>
<name>A0A844D435_9BURK</name>
<dbReference type="Proteomes" id="UP000439986">
    <property type="component" value="Unassembled WGS sequence"/>
</dbReference>
<dbReference type="InterPro" id="IPR039374">
    <property type="entry name" value="SIP_fam"/>
</dbReference>
<dbReference type="PANTHER" id="PTHR30157:SF0">
    <property type="entry name" value="NADPH-DEPENDENT FERRIC-CHELATE REDUCTASE"/>
    <property type="match status" value="1"/>
</dbReference>
<evidence type="ECO:0000313" key="3">
    <source>
        <dbReference type="Proteomes" id="UP000439986"/>
    </source>
</evidence>
<dbReference type="InterPro" id="IPR013113">
    <property type="entry name" value="SIP_FAD-bd"/>
</dbReference>
<evidence type="ECO:0000313" key="2">
    <source>
        <dbReference type="EMBL" id="MRW87847.1"/>
    </source>
</evidence>
<dbReference type="AlphaFoldDB" id="A0A844D435"/>
<dbReference type="SUPFAM" id="SSF63380">
    <property type="entry name" value="Riboflavin synthase domain-like"/>
    <property type="match status" value="1"/>
</dbReference>
<dbReference type="Gene3D" id="3.40.50.80">
    <property type="entry name" value="Nucleotide-binding domain of ferredoxin-NADP reductase (FNR) module"/>
    <property type="match status" value="1"/>
</dbReference>
<comment type="caution">
    <text evidence="2">The sequence shown here is derived from an EMBL/GenBank/DDBJ whole genome shotgun (WGS) entry which is preliminary data.</text>
</comment>
<dbReference type="EMBL" id="WKJL01000034">
    <property type="protein sequence ID" value="MRW87847.1"/>
    <property type="molecule type" value="Genomic_DNA"/>
</dbReference>
<dbReference type="InterPro" id="IPR039261">
    <property type="entry name" value="FNR_nucleotide-bd"/>
</dbReference>
<sequence length="177" mass="18650">MGGWVQRTYPPIDWDAANGRTRILVYLHGDAPGTRWARALRAGDRCVVFGPRKSVRLDAPSGVILFGDETSLGLAAALASQAPLHLLLEVSADADAALGQLGLRDAQCCGRNASDTHLIALEGRLSALLQAHPAADIVLSGRAGAIQPMARLLRQHGVAAAQRQSKAYWAAGKTGLD</sequence>
<reference evidence="2 3" key="1">
    <citation type="submission" date="2019-11" db="EMBL/GenBank/DDBJ databases">
        <title>Novel species isolated from a subtropical stream in China.</title>
        <authorList>
            <person name="Lu H."/>
        </authorList>
    </citation>
    <scope>NUCLEOTIDE SEQUENCE [LARGE SCALE GENOMIC DNA]</scope>
    <source>
        <strain evidence="2 3">FT26W</strain>
    </source>
</reference>
<dbReference type="Gene3D" id="2.40.30.10">
    <property type="entry name" value="Translation factors"/>
    <property type="match status" value="1"/>
</dbReference>
<dbReference type="PANTHER" id="PTHR30157">
    <property type="entry name" value="FERRIC REDUCTASE, NADPH-DEPENDENT"/>
    <property type="match status" value="1"/>
</dbReference>
<gene>
    <name evidence="2" type="ORF">GJ698_27620</name>
</gene>
<dbReference type="InterPro" id="IPR017938">
    <property type="entry name" value="Riboflavin_synthase-like_b-brl"/>
</dbReference>
<keyword evidence="3" id="KW-1185">Reference proteome</keyword>